<dbReference type="OrthoDB" id="5864015at2759"/>
<proteinExistence type="predicted"/>
<reference evidence="1 2" key="1">
    <citation type="submission" date="2015-01" db="EMBL/GenBank/DDBJ databases">
        <title>Evolution of Trichinella species and genotypes.</title>
        <authorList>
            <person name="Korhonen P.K."/>
            <person name="Edoardo P."/>
            <person name="Giuseppe L.R."/>
            <person name="Gasser R.B."/>
        </authorList>
    </citation>
    <scope>NUCLEOTIDE SEQUENCE [LARGE SCALE GENOMIC DNA]</scope>
    <source>
        <strain evidence="1">ISS37</strain>
    </source>
</reference>
<dbReference type="EMBL" id="JYDL01000053">
    <property type="protein sequence ID" value="KRX20016.1"/>
    <property type="molecule type" value="Genomic_DNA"/>
</dbReference>
<evidence type="ECO:0000313" key="2">
    <source>
        <dbReference type="Proteomes" id="UP000054630"/>
    </source>
</evidence>
<dbReference type="AlphaFoldDB" id="A0A0V0RZW4"/>
<gene>
    <name evidence="1" type="ORF">T07_6925</name>
</gene>
<name>A0A0V0RZW4_9BILA</name>
<protein>
    <submittedName>
        <fullName evidence="1">Uncharacterized protein</fullName>
    </submittedName>
</protein>
<accession>A0A0V0RZW4</accession>
<evidence type="ECO:0000313" key="1">
    <source>
        <dbReference type="EMBL" id="KRX20016.1"/>
    </source>
</evidence>
<keyword evidence="2" id="KW-1185">Reference proteome</keyword>
<organism evidence="1 2">
    <name type="scientific">Trichinella nelsoni</name>
    <dbReference type="NCBI Taxonomy" id="6336"/>
    <lineage>
        <taxon>Eukaryota</taxon>
        <taxon>Metazoa</taxon>
        <taxon>Ecdysozoa</taxon>
        <taxon>Nematoda</taxon>
        <taxon>Enoplea</taxon>
        <taxon>Dorylaimia</taxon>
        <taxon>Trichinellida</taxon>
        <taxon>Trichinellidae</taxon>
        <taxon>Trichinella</taxon>
    </lineage>
</organism>
<dbReference type="Proteomes" id="UP000054630">
    <property type="component" value="Unassembled WGS sequence"/>
</dbReference>
<sequence length="83" mass="9505">MVIITCSDNSRPQHSEEVIDADHDMYSQIFFLIVCQSQIAQMRPAPCGYSWLEDVVTENLRRQCLDQLTRSTGQGPQAEVHEH</sequence>
<comment type="caution">
    <text evidence="1">The sequence shown here is derived from an EMBL/GenBank/DDBJ whole genome shotgun (WGS) entry which is preliminary data.</text>
</comment>